<evidence type="ECO:0000256" key="11">
    <source>
        <dbReference type="SAM" id="Phobius"/>
    </source>
</evidence>
<dbReference type="Proteomes" id="UP001183682">
    <property type="component" value="Unassembled WGS sequence"/>
</dbReference>
<evidence type="ECO:0000313" key="15">
    <source>
        <dbReference type="EMBL" id="MXS27377.1"/>
    </source>
</evidence>
<evidence type="ECO:0000256" key="8">
    <source>
        <dbReference type="ARBA" id="ARBA00022989"/>
    </source>
</evidence>
<dbReference type="Proteomes" id="UP000571857">
    <property type="component" value="Unassembled WGS sequence"/>
</dbReference>
<dbReference type="PANTHER" id="PTHR43738">
    <property type="entry name" value="ABC TRANSPORTER, MEMBRANE PROTEIN"/>
    <property type="match status" value="1"/>
</dbReference>
<dbReference type="GO" id="GO:0005886">
    <property type="term" value="C:plasma membrane"/>
    <property type="evidence" value="ECO:0007669"/>
    <property type="project" value="UniProtKB-SubCell"/>
</dbReference>
<dbReference type="EMBL" id="WVTI01000020">
    <property type="protein sequence ID" value="MXS27377.1"/>
    <property type="molecule type" value="Genomic_DNA"/>
</dbReference>
<accession>A0A2A4DAQ6</accession>
<gene>
    <name evidence="16" type="ORF">EGM181_17050</name>
    <name evidence="15" type="ORF">GTI89_15055</name>
    <name evidence="13" type="ORF">HWH42_06030</name>
    <name evidence="14" type="ORF">P7E30_17235</name>
</gene>
<evidence type="ECO:0000256" key="6">
    <source>
        <dbReference type="ARBA" id="ARBA00022475"/>
    </source>
</evidence>
<dbReference type="Pfam" id="PF02687">
    <property type="entry name" value="FtsX"/>
    <property type="match status" value="1"/>
</dbReference>
<evidence type="ECO:0000256" key="2">
    <source>
        <dbReference type="ARBA" id="ARBA00008697"/>
    </source>
</evidence>
<comment type="subcellular location">
    <subcellularLocation>
        <location evidence="1">Cell membrane</location>
        <topology evidence="1">Multi-pass membrane protein</topology>
    </subcellularLocation>
</comment>
<dbReference type="InterPro" id="IPR051125">
    <property type="entry name" value="ABC-4/HrtB_transporter"/>
</dbReference>
<dbReference type="EMBL" id="CP050485">
    <property type="protein sequence ID" value="QOG28856.1"/>
    <property type="molecule type" value="Genomic_DNA"/>
</dbReference>
<evidence type="ECO:0000256" key="10">
    <source>
        <dbReference type="ARBA" id="ARBA00024973"/>
    </source>
</evidence>
<feature type="domain" description="ABC3 transporter permease C-terminal" evidence="12">
    <location>
        <begin position="245"/>
        <end position="356"/>
    </location>
</feature>
<evidence type="ECO:0000313" key="17">
    <source>
        <dbReference type="Proteomes" id="UP000439965"/>
    </source>
</evidence>
<feature type="transmembrane region" description="Helical" evidence="11">
    <location>
        <begin position="326"/>
        <end position="348"/>
    </location>
</feature>
<dbReference type="EMBL" id="JARPZN010000024">
    <property type="protein sequence ID" value="MDT2691920.1"/>
    <property type="molecule type" value="Genomic_DNA"/>
</dbReference>
<protein>
    <recommendedName>
        <fullName evidence="4">Putative hemin transport system permease protein HrtB</fullName>
    </recommendedName>
</protein>
<feature type="transmembrane region" description="Helical" evidence="11">
    <location>
        <begin position="245"/>
        <end position="265"/>
    </location>
</feature>
<evidence type="ECO:0000256" key="7">
    <source>
        <dbReference type="ARBA" id="ARBA00022692"/>
    </source>
</evidence>
<feature type="transmembrane region" description="Helical" evidence="11">
    <location>
        <begin position="15"/>
        <end position="36"/>
    </location>
</feature>
<dbReference type="PANTHER" id="PTHR43738:SF1">
    <property type="entry name" value="HEMIN TRANSPORT SYSTEM PERMEASE PROTEIN HRTB-RELATED"/>
    <property type="match status" value="1"/>
</dbReference>
<reference evidence="13 19" key="3">
    <citation type="submission" date="2020-06" db="EMBL/GenBank/DDBJ databases">
        <title>Crossreactivity between MHC class I-restricted antigens from cancer cells and an enterococcal bacteriophage.</title>
        <authorList>
            <person name="Fluckiger A."/>
            <person name="Daillere R."/>
            <person name="Sassi M."/>
            <person name="Cattoir V."/>
            <person name="Kroemer G."/>
            <person name="Zitvogel L."/>
        </authorList>
    </citation>
    <scope>NUCLEOTIDE SEQUENCE [LARGE SCALE GENOMIC DNA]</scope>
    <source>
        <strain evidence="13 19">EG4</strain>
    </source>
</reference>
<comment type="subunit">
    <text evidence="3">The complex is composed of two ATP-binding proteins (HrtA), two transmembrane proteins (HrtB) and a solute-binding protein.</text>
</comment>
<keyword evidence="8 11" id="KW-1133">Transmembrane helix</keyword>
<proteinExistence type="inferred from homology"/>
<evidence type="ECO:0000313" key="16">
    <source>
        <dbReference type="EMBL" id="QOG28856.1"/>
    </source>
</evidence>
<organism evidence="15 17">
    <name type="scientific">Enterococcus gallinarum</name>
    <dbReference type="NCBI Taxonomy" id="1353"/>
    <lineage>
        <taxon>Bacteria</taxon>
        <taxon>Bacillati</taxon>
        <taxon>Bacillota</taxon>
        <taxon>Bacilli</taxon>
        <taxon>Lactobacillales</taxon>
        <taxon>Enterococcaceae</taxon>
        <taxon>Enterococcus</taxon>
    </lineage>
</organism>
<dbReference type="AlphaFoldDB" id="A0A2A4DAQ6"/>
<reference evidence="16 18" key="2">
    <citation type="submission" date="2020-03" db="EMBL/GenBank/DDBJ databases">
        <title>Characterization of ganglioside-mimicking enterococci.</title>
        <authorList>
            <person name="Patry R.T."/>
            <person name="Nothaft H."/>
            <person name="Bridger R."/>
            <person name="Shajahan A."/>
            <person name="Huynh S."/>
            <person name="Sanchez S."/>
            <person name="Azadi P."/>
            <person name="Cooper K."/>
            <person name="Miller W.G."/>
            <person name="Parker C.T."/>
            <person name="Wells L."/>
            <person name="Szymanski C.M."/>
        </authorList>
    </citation>
    <scope>NUCLEOTIDE SEQUENCE [LARGE SCALE GENOMIC DNA]</scope>
    <source>
        <strain evidence="16 18">EGM181</strain>
    </source>
</reference>
<comment type="similarity">
    <text evidence="2">Belongs to the ABC-4 integral membrane protein family. HrtB subfamily.</text>
</comment>
<dbReference type="Proteomes" id="UP000439965">
    <property type="component" value="Unassembled WGS sequence"/>
</dbReference>
<dbReference type="Proteomes" id="UP000516696">
    <property type="component" value="Chromosome"/>
</dbReference>
<evidence type="ECO:0000256" key="1">
    <source>
        <dbReference type="ARBA" id="ARBA00004651"/>
    </source>
</evidence>
<evidence type="ECO:0000256" key="5">
    <source>
        <dbReference type="ARBA" id="ARBA00022448"/>
    </source>
</evidence>
<sequence length="363" mass="39187">MYLAWKEIRYAKLRYSLIIGIMVLVAYVVFMLSGLANGLSDGHKKAVADWGAQTIVLSEDSNKVASASILTRGDLSRVEAKEKAAVGLASSAISHKGKTEKTNISVFGAEADQFVVPKVIDGRNYRSTNEVIVSENLLPEGFALGDHIQLGGDDQVFTIVGVTKATTYSVVPVLYLNLDAYAQLKYGNQEFDQSNGPISLIATKEPKSDVKLIQSKDQTKLTALTFDDFVENLPGYSAEKLTLNAMVYFLFVVVAAIVGIFLYVMTLQKTALFGVLKAQGVSTGYLVRSIVGQSLIVSIAGVLIAFVLSYLTSLVLPAAMPFTVNLLQWCLYGMVLIFVSIIGGLFSIRTVTKVDPITAIGGE</sequence>
<evidence type="ECO:0000313" key="13">
    <source>
        <dbReference type="EMBL" id="MBA0972144.1"/>
    </source>
</evidence>
<dbReference type="RefSeq" id="WP_003129298.1">
    <property type="nucleotide sequence ID" value="NZ_BTSN01000015.1"/>
</dbReference>
<name>A0A2A4DAQ6_ENTGA</name>
<keyword evidence="9 11" id="KW-0472">Membrane</keyword>
<feature type="transmembrane region" description="Helical" evidence="11">
    <location>
        <begin position="295"/>
        <end position="320"/>
    </location>
</feature>
<keyword evidence="5" id="KW-0813">Transport</keyword>
<dbReference type="EMBL" id="JABXJK010000029">
    <property type="protein sequence ID" value="MBA0972144.1"/>
    <property type="molecule type" value="Genomic_DNA"/>
</dbReference>
<keyword evidence="7 11" id="KW-0812">Transmembrane</keyword>
<evidence type="ECO:0000256" key="3">
    <source>
        <dbReference type="ARBA" id="ARBA00011131"/>
    </source>
</evidence>
<evidence type="ECO:0000313" key="14">
    <source>
        <dbReference type="EMBL" id="MDT2691920.1"/>
    </source>
</evidence>
<keyword evidence="6" id="KW-1003">Cell membrane</keyword>
<evidence type="ECO:0000313" key="19">
    <source>
        <dbReference type="Proteomes" id="UP000571857"/>
    </source>
</evidence>
<evidence type="ECO:0000256" key="4">
    <source>
        <dbReference type="ARBA" id="ARBA00016962"/>
    </source>
</evidence>
<dbReference type="InterPro" id="IPR003838">
    <property type="entry name" value="ABC3_permease_C"/>
</dbReference>
<evidence type="ECO:0000256" key="9">
    <source>
        <dbReference type="ARBA" id="ARBA00023136"/>
    </source>
</evidence>
<reference evidence="14" key="4">
    <citation type="submission" date="2023-03" db="EMBL/GenBank/DDBJ databases">
        <authorList>
            <person name="Shen W."/>
            <person name="Cai J."/>
        </authorList>
    </citation>
    <scope>NUCLEOTIDE SEQUENCE</scope>
    <source>
        <strain evidence="14">K69-2</strain>
    </source>
</reference>
<comment type="function">
    <text evidence="10">Part of the ABC transporter complex hrt involved in hemin import. Responsible for the translocation of the substrate across the membrane.</text>
</comment>
<evidence type="ECO:0000259" key="12">
    <source>
        <dbReference type="Pfam" id="PF02687"/>
    </source>
</evidence>
<reference evidence="15 17" key="1">
    <citation type="submission" date="2019-04" db="EMBL/GenBank/DDBJ databases">
        <title>Step-wise assembly of the neonatal virome modulated by breast feeding.</title>
        <authorList>
            <person name="Liang G."/>
            <person name="Bushman F."/>
        </authorList>
    </citation>
    <scope>NUCLEOTIDE SEQUENCE [LARGE SCALE GENOMIC DNA]</scope>
    <source>
        <strain evidence="15 17">E3404</strain>
    </source>
</reference>
<evidence type="ECO:0000313" key="18">
    <source>
        <dbReference type="Proteomes" id="UP000516696"/>
    </source>
</evidence>